<dbReference type="AlphaFoldDB" id="A0A8S9SEI4"/>
<evidence type="ECO:0000256" key="1">
    <source>
        <dbReference type="SAM" id="MobiDB-lite"/>
    </source>
</evidence>
<feature type="compositionally biased region" description="Basic and acidic residues" evidence="1">
    <location>
        <begin position="14"/>
        <end position="25"/>
    </location>
</feature>
<dbReference type="Proteomes" id="UP000712600">
    <property type="component" value="Unassembled WGS sequence"/>
</dbReference>
<protein>
    <submittedName>
        <fullName evidence="2">Uncharacterized protein</fullName>
    </submittedName>
</protein>
<comment type="caution">
    <text evidence="2">The sequence shown here is derived from an EMBL/GenBank/DDBJ whole genome shotgun (WGS) entry which is preliminary data.</text>
</comment>
<reference evidence="2" key="1">
    <citation type="submission" date="2019-12" db="EMBL/GenBank/DDBJ databases">
        <title>Genome sequencing and annotation of Brassica cretica.</title>
        <authorList>
            <person name="Studholme D.J."/>
            <person name="Sarris P."/>
        </authorList>
    </citation>
    <scope>NUCLEOTIDE SEQUENCE</scope>
    <source>
        <strain evidence="2">PFS-109/04</strain>
        <tissue evidence="2">Leaf</tissue>
    </source>
</reference>
<name>A0A8S9SEI4_BRACR</name>
<gene>
    <name evidence="2" type="ORF">F2Q69_00038566</name>
</gene>
<evidence type="ECO:0000313" key="3">
    <source>
        <dbReference type="Proteomes" id="UP000712600"/>
    </source>
</evidence>
<proteinExistence type="predicted"/>
<sequence length="104" mass="12165">MGTRRRSSKVAAEGGDRGKTEETADRRRRGGDALHSGEPPRRNWPIITTSQTLDLPRRRRLLKAYRQSRPRPLSRDTGYTPNHRIGHRIWPQSDDNQRRMPKKK</sequence>
<accession>A0A8S9SEI4</accession>
<feature type="region of interest" description="Disordered" evidence="1">
    <location>
        <begin position="1"/>
        <end position="104"/>
    </location>
</feature>
<dbReference type="EMBL" id="QGKX02000004">
    <property type="protein sequence ID" value="KAF3599314.1"/>
    <property type="molecule type" value="Genomic_DNA"/>
</dbReference>
<organism evidence="2 3">
    <name type="scientific">Brassica cretica</name>
    <name type="common">Mustard</name>
    <dbReference type="NCBI Taxonomy" id="69181"/>
    <lineage>
        <taxon>Eukaryota</taxon>
        <taxon>Viridiplantae</taxon>
        <taxon>Streptophyta</taxon>
        <taxon>Embryophyta</taxon>
        <taxon>Tracheophyta</taxon>
        <taxon>Spermatophyta</taxon>
        <taxon>Magnoliopsida</taxon>
        <taxon>eudicotyledons</taxon>
        <taxon>Gunneridae</taxon>
        <taxon>Pentapetalae</taxon>
        <taxon>rosids</taxon>
        <taxon>malvids</taxon>
        <taxon>Brassicales</taxon>
        <taxon>Brassicaceae</taxon>
        <taxon>Brassiceae</taxon>
        <taxon>Brassica</taxon>
    </lineage>
</organism>
<feature type="compositionally biased region" description="Basic residues" evidence="1">
    <location>
        <begin position="57"/>
        <end position="69"/>
    </location>
</feature>
<evidence type="ECO:0000313" key="2">
    <source>
        <dbReference type="EMBL" id="KAF3599314.1"/>
    </source>
</evidence>